<dbReference type="Pfam" id="PF13181">
    <property type="entry name" value="TPR_8"/>
    <property type="match status" value="1"/>
</dbReference>
<evidence type="ECO:0000256" key="3">
    <source>
        <dbReference type="PROSITE-ProRule" id="PRU00339"/>
    </source>
</evidence>
<sequence length="426" mass="47347">METIRTDRWQEAVQQLLAVRRPAQAEQLVRRRLATYPQDAYAHVLLAFTLLRQQRETEAIDAAENALSFNPAESEAYYLLALALARKGKVEAAQNAIRQALRLNSVSSKYLGIQAWLLNALNRSSEAQAAAEAGLSYDPTHVECLTQLANALRNQQQWSLLQACLRQLVKAHPQLPLAHKLLGEEALRQEHFAEAQAHFEAVLRLAPDEADAHKGLTRALRYQFGPGRLARRLDVYMTSISEGTKKGQLRAWGHFLLIWIPLSLLCVPILLFVGFEAVYWRLHPQVRQLRNRPADAPSYLHESLHRYGTIASAILLVIALLPSLIWIILKLGVPESALGPGLTGGLTALIMGMGQALKTATDMPLPTKSPVGWLLVAFLSLAATLACTFSSLLWPWSPPALLLCNGVLLYWRIRSLRHDSPNSMVG</sequence>
<feature type="transmembrane region" description="Helical" evidence="4">
    <location>
        <begin position="307"/>
        <end position="329"/>
    </location>
</feature>
<organism evidence="5 6">
    <name type="scientific">Hymenobacter volaticus</name>
    <dbReference type="NCBI Taxonomy" id="2932254"/>
    <lineage>
        <taxon>Bacteria</taxon>
        <taxon>Pseudomonadati</taxon>
        <taxon>Bacteroidota</taxon>
        <taxon>Cytophagia</taxon>
        <taxon>Cytophagales</taxon>
        <taxon>Hymenobacteraceae</taxon>
        <taxon>Hymenobacter</taxon>
    </lineage>
</organism>
<dbReference type="InterPro" id="IPR011990">
    <property type="entry name" value="TPR-like_helical_dom_sf"/>
</dbReference>
<evidence type="ECO:0000256" key="1">
    <source>
        <dbReference type="ARBA" id="ARBA00022737"/>
    </source>
</evidence>
<evidence type="ECO:0000313" key="6">
    <source>
        <dbReference type="Proteomes" id="UP000830401"/>
    </source>
</evidence>
<keyword evidence="6" id="KW-1185">Reference proteome</keyword>
<evidence type="ECO:0000256" key="2">
    <source>
        <dbReference type="ARBA" id="ARBA00022803"/>
    </source>
</evidence>
<name>A0ABY4G867_9BACT</name>
<keyword evidence="4" id="KW-0472">Membrane</keyword>
<feature type="transmembrane region" description="Helical" evidence="4">
    <location>
        <begin position="336"/>
        <end position="353"/>
    </location>
</feature>
<keyword evidence="1" id="KW-0677">Repeat</keyword>
<dbReference type="RefSeq" id="WP_245122068.1">
    <property type="nucleotide sequence ID" value="NZ_CP095061.1"/>
</dbReference>
<gene>
    <name evidence="5" type="ORF">MUN86_04075</name>
</gene>
<dbReference type="EMBL" id="CP095061">
    <property type="protein sequence ID" value="UOQ67092.1"/>
    <property type="molecule type" value="Genomic_DNA"/>
</dbReference>
<dbReference type="Proteomes" id="UP000830401">
    <property type="component" value="Chromosome"/>
</dbReference>
<evidence type="ECO:0000256" key="4">
    <source>
        <dbReference type="SAM" id="Phobius"/>
    </source>
</evidence>
<protein>
    <submittedName>
        <fullName evidence="5">Tetratricopeptide repeat protein</fullName>
    </submittedName>
</protein>
<feature type="repeat" description="TPR" evidence="3">
    <location>
        <begin position="74"/>
        <end position="107"/>
    </location>
</feature>
<accession>A0ABY4G867</accession>
<evidence type="ECO:0000313" key="5">
    <source>
        <dbReference type="EMBL" id="UOQ67092.1"/>
    </source>
</evidence>
<keyword evidence="2 3" id="KW-0802">TPR repeat</keyword>
<feature type="transmembrane region" description="Helical" evidence="4">
    <location>
        <begin position="255"/>
        <end position="280"/>
    </location>
</feature>
<feature type="transmembrane region" description="Helical" evidence="4">
    <location>
        <begin position="373"/>
        <end position="394"/>
    </location>
</feature>
<feature type="repeat" description="TPR" evidence="3">
    <location>
        <begin position="176"/>
        <end position="209"/>
    </location>
</feature>
<keyword evidence="4" id="KW-1133">Transmembrane helix</keyword>
<dbReference type="SMART" id="SM00028">
    <property type="entry name" value="TPR"/>
    <property type="match status" value="5"/>
</dbReference>
<dbReference type="SUPFAM" id="SSF48452">
    <property type="entry name" value="TPR-like"/>
    <property type="match status" value="1"/>
</dbReference>
<keyword evidence="4" id="KW-0812">Transmembrane</keyword>
<dbReference type="Gene3D" id="1.25.40.10">
    <property type="entry name" value="Tetratricopeptide repeat domain"/>
    <property type="match status" value="1"/>
</dbReference>
<dbReference type="InterPro" id="IPR019734">
    <property type="entry name" value="TPR_rpt"/>
</dbReference>
<dbReference type="PANTHER" id="PTHR44943:SF8">
    <property type="entry name" value="TPR REPEAT-CONTAINING PROTEIN MJ0263"/>
    <property type="match status" value="1"/>
</dbReference>
<dbReference type="Pfam" id="PF13432">
    <property type="entry name" value="TPR_16"/>
    <property type="match status" value="2"/>
</dbReference>
<dbReference type="PANTHER" id="PTHR44943">
    <property type="entry name" value="CELLULOSE SYNTHASE OPERON PROTEIN C"/>
    <property type="match status" value="1"/>
</dbReference>
<dbReference type="PROSITE" id="PS50005">
    <property type="entry name" value="TPR"/>
    <property type="match status" value="2"/>
</dbReference>
<dbReference type="InterPro" id="IPR051685">
    <property type="entry name" value="Ycf3/AcsC/BcsC/TPR_MFPF"/>
</dbReference>
<proteinExistence type="predicted"/>
<reference evidence="5" key="1">
    <citation type="submission" date="2022-04" db="EMBL/GenBank/DDBJ databases">
        <title>Hymenobacter sp. isolated from the air.</title>
        <authorList>
            <person name="Won M."/>
            <person name="Lee C.-M."/>
            <person name="Woen H.-Y."/>
            <person name="Kwon S.-W."/>
        </authorList>
    </citation>
    <scope>NUCLEOTIDE SEQUENCE</scope>
    <source>
        <strain evidence="5">5420S-77</strain>
    </source>
</reference>